<dbReference type="Gene3D" id="3.30.70.1170">
    <property type="entry name" value="Sun protein, domain 3"/>
    <property type="match status" value="1"/>
</dbReference>
<protein>
    <recommendedName>
        <fullName evidence="9">Nucleolar protein 2</fullName>
    </recommendedName>
</protein>
<feature type="region of interest" description="Disordered" evidence="11">
    <location>
        <begin position="668"/>
        <end position="763"/>
    </location>
</feature>
<keyword evidence="4 10" id="KW-0489">Methyltransferase</keyword>
<dbReference type="GO" id="GO:0003723">
    <property type="term" value="F:RNA binding"/>
    <property type="evidence" value="ECO:0007669"/>
    <property type="project" value="UniProtKB-UniRule"/>
</dbReference>
<dbReference type="NCBIfam" id="TIGR00446">
    <property type="entry name" value="nop2p"/>
    <property type="match status" value="1"/>
</dbReference>
<dbReference type="InterPro" id="IPR011023">
    <property type="entry name" value="Nop2p"/>
</dbReference>
<feature type="compositionally biased region" description="Basic and acidic residues" evidence="11">
    <location>
        <begin position="210"/>
        <end position="221"/>
    </location>
</feature>
<feature type="compositionally biased region" description="Acidic residues" evidence="11">
    <location>
        <begin position="230"/>
        <end position="240"/>
    </location>
</feature>
<dbReference type="PRINTS" id="PR02008">
    <property type="entry name" value="RCMTFAMILY"/>
</dbReference>
<feature type="compositionally biased region" description="Low complexity" evidence="11">
    <location>
        <begin position="36"/>
        <end position="66"/>
    </location>
</feature>
<sequence length="763" mass="82534">MGRRAKNKQAPPQPFVERSAASSSSGAAKGKRKASDAALPSSKAGGAAKAAKKAPASARPVKAAPSNGVKSGSRKEKERKALFADSAGSAEGDDDEDDGFSGIEDMSDLDEDSENDAEEAQKAGMLSDENDSDGLEYEDLDEDSDNELGDPDDRERDEEGEESDYMESGEEGEEGEEEKEGEEGEQADPLASLGLPQDGRPLTARQKKKALAEAERLEELLKSQGYSLESGDEDGEDVEQGEGSGSEPEMNEDELAFLNGEGGEGEDEDDEDEDEDSLEGEEDDGMSEDGETFTLPTLEQREAEKVRGADLQVVQMRITEVVNVLSNFKRLAPADGPSRSEYVDQLLDDICNYYGYNRYLAEKLFNLFSPAEAIEFFEANETPRPVVIRTNTLRTRRRDLAQALINRGVNLEPAGKWTKVGLQVFESSVPIGATPEYLAGHYMLQAASSFLPCVALAPQPHERVLDMASAPGGKSTYLSAMMQNTGVVFANDSNKARIKSLSANIHRLGCKNVVVCNHDGRQFPKVLGGFDRVLLDSPCSGTGVISKDPSVKMNKTERDFQLLAHLQKQLILCAIDSVNPRSKTGGYVVYSTCSVAVDEDESVVDYALKKRPNVRLVPTGIDFGRPGFKSYMGKNFDPKMDLCKRVFPHAHNVDGFFLAKLKVEPRSKVVKEDNEEKAANRGKGKGKVAAKGSDDEDEQDSEDVESEEDEAAGEAGAFGFNAEEDEALIQAAQQRVQQKKGGKAAAAGTAGKKNAVGAKTRRA</sequence>
<evidence type="ECO:0000256" key="4">
    <source>
        <dbReference type="ARBA" id="ARBA00022603"/>
    </source>
</evidence>
<dbReference type="GO" id="GO:0005730">
    <property type="term" value="C:nucleolus"/>
    <property type="evidence" value="ECO:0007669"/>
    <property type="project" value="UniProtKB-SubCell"/>
</dbReference>
<comment type="subcellular location">
    <subcellularLocation>
        <location evidence="1">Nucleus</location>
        <location evidence="1">Nucleolus</location>
    </subcellularLocation>
</comment>
<evidence type="ECO:0000256" key="2">
    <source>
        <dbReference type="ARBA" id="ARBA00007494"/>
    </source>
</evidence>
<dbReference type="InterPro" id="IPR001678">
    <property type="entry name" value="MeTrfase_RsmB-F_NOP2_dom"/>
</dbReference>
<dbReference type="SUPFAM" id="SSF53335">
    <property type="entry name" value="S-adenosyl-L-methionine-dependent methyltransferases"/>
    <property type="match status" value="1"/>
</dbReference>
<accession>A0A316UUU1</accession>
<proteinExistence type="inferred from homology"/>
<feature type="binding site" evidence="10">
    <location>
        <position position="536"/>
    </location>
    <ligand>
        <name>S-adenosyl-L-methionine</name>
        <dbReference type="ChEBI" id="CHEBI:59789"/>
    </ligand>
</feature>
<feature type="region of interest" description="Disordered" evidence="11">
    <location>
        <begin position="1"/>
        <end position="298"/>
    </location>
</feature>
<gene>
    <name evidence="13" type="ORF">BDZ90DRAFT_232979</name>
</gene>
<dbReference type="OrthoDB" id="427002at2759"/>
<dbReference type="InterPro" id="IPR049560">
    <property type="entry name" value="MeTrfase_RsmB-F_NOP2_cat"/>
</dbReference>
<feature type="compositionally biased region" description="Acidic residues" evidence="11">
    <location>
        <begin position="694"/>
        <end position="712"/>
    </location>
</feature>
<feature type="compositionally biased region" description="Acidic residues" evidence="11">
    <location>
        <begin position="91"/>
        <end position="118"/>
    </location>
</feature>
<dbReference type="RefSeq" id="XP_025361497.1">
    <property type="nucleotide sequence ID" value="XM_025506464.1"/>
</dbReference>
<feature type="compositionally biased region" description="Acidic residues" evidence="11">
    <location>
        <begin position="263"/>
        <end position="291"/>
    </location>
</feature>
<organism evidence="13 14">
    <name type="scientific">Jaminaea rosea</name>
    <dbReference type="NCBI Taxonomy" id="1569628"/>
    <lineage>
        <taxon>Eukaryota</taxon>
        <taxon>Fungi</taxon>
        <taxon>Dikarya</taxon>
        <taxon>Basidiomycota</taxon>
        <taxon>Ustilaginomycotina</taxon>
        <taxon>Exobasidiomycetes</taxon>
        <taxon>Microstromatales</taxon>
        <taxon>Microstromatales incertae sedis</taxon>
        <taxon>Jaminaea</taxon>
    </lineage>
</organism>
<dbReference type="Pfam" id="PF01189">
    <property type="entry name" value="Methyltr_RsmB-F"/>
    <property type="match status" value="1"/>
</dbReference>
<dbReference type="GeneID" id="37028287"/>
<dbReference type="InterPro" id="IPR029063">
    <property type="entry name" value="SAM-dependent_MTases_sf"/>
</dbReference>
<evidence type="ECO:0000256" key="7">
    <source>
        <dbReference type="ARBA" id="ARBA00022884"/>
    </source>
</evidence>
<dbReference type="PRINTS" id="PR02012">
    <property type="entry name" value="RCMTNOP2"/>
</dbReference>
<dbReference type="PANTHER" id="PTHR22807">
    <property type="entry name" value="NOP2 YEAST -RELATED NOL1/NOP2/FMU SUN DOMAIN-CONTAINING"/>
    <property type="match status" value="1"/>
</dbReference>
<evidence type="ECO:0000259" key="12">
    <source>
        <dbReference type="PROSITE" id="PS51686"/>
    </source>
</evidence>
<keyword evidence="3" id="KW-0690">Ribosome biogenesis</keyword>
<evidence type="ECO:0000313" key="14">
    <source>
        <dbReference type="Proteomes" id="UP000245884"/>
    </source>
</evidence>
<evidence type="ECO:0000313" key="13">
    <source>
        <dbReference type="EMBL" id="PWN26885.1"/>
    </source>
</evidence>
<feature type="compositionally biased region" description="Low complexity" evidence="11">
    <location>
        <begin position="18"/>
        <end position="28"/>
    </location>
</feature>
<feature type="compositionally biased region" description="Basic and acidic residues" evidence="11">
    <location>
        <begin position="668"/>
        <end position="679"/>
    </location>
</feature>
<evidence type="ECO:0000256" key="5">
    <source>
        <dbReference type="ARBA" id="ARBA00022679"/>
    </source>
</evidence>
<dbReference type="GO" id="GO:0000470">
    <property type="term" value="P:maturation of LSU-rRNA"/>
    <property type="evidence" value="ECO:0007669"/>
    <property type="project" value="TreeGrafter"/>
</dbReference>
<dbReference type="AlphaFoldDB" id="A0A316UUU1"/>
<comment type="similarity">
    <text evidence="2 10">Belongs to the class I-like SAM-binding methyltransferase superfamily. RsmB/NOP family.</text>
</comment>
<dbReference type="InterPro" id="IPR023273">
    <property type="entry name" value="RCMT_NOP2"/>
</dbReference>
<dbReference type="PANTHER" id="PTHR22807:SF30">
    <property type="entry name" value="28S RRNA (CYTOSINE(4447)-C(5))-METHYLTRANSFERASE-RELATED"/>
    <property type="match status" value="1"/>
</dbReference>
<keyword evidence="8" id="KW-0539">Nucleus</keyword>
<dbReference type="InterPro" id="IPR023267">
    <property type="entry name" value="RCMT"/>
</dbReference>
<keyword evidence="7 10" id="KW-0694">RNA-binding</keyword>
<reference evidence="13 14" key="1">
    <citation type="journal article" date="2018" name="Mol. Biol. Evol.">
        <title>Broad Genomic Sampling Reveals a Smut Pathogenic Ancestry of the Fungal Clade Ustilaginomycotina.</title>
        <authorList>
            <person name="Kijpornyongpan T."/>
            <person name="Mondo S.J."/>
            <person name="Barry K."/>
            <person name="Sandor L."/>
            <person name="Lee J."/>
            <person name="Lipzen A."/>
            <person name="Pangilinan J."/>
            <person name="LaButti K."/>
            <person name="Hainaut M."/>
            <person name="Henrissat B."/>
            <person name="Grigoriev I.V."/>
            <person name="Spatafora J.W."/>
            <person name="Aime M.C."/>
        </authorList>
    </citation>
    <scope>NUCLEOTIDE SEQUENCE [LARGE SCALE GENOMIC DNA]</scope>
    <source>
        <strain evidence="13 14">MCA 5214</strain>
    </source>
</reference>
<feature type="compositionally biased region" description="Acidic residues" evidence="11">
    <location>
        <begin position="128"/>
        <end position="186"/>
    </location>
</feature>
<evidence type="ECO:0000256" key="10">
    <source>
        <dbReference type="PROSITE-ProRule" id="PRU01023"/>
    </source>
</evidence>
<evidence type="ECO:0000256" key="9">
    <source>
        <dbReference type="ARBA" id="ARBA00082314"/>
    </source>
</evidence>
<keyword evidence="14" id="KW-1185">Reference proteome</keyword>
<evidence type="ECO:0000256" key="1">
    <source>
        <dbReference type="ARBA" id="ARBA00004604"/>
    </source>
</evidence>
<feature type="binding site" evidence="10">
    <location>
        <position position="492"/>
    </location>
    <ligand>
        <name>S-adenosyl-L-methionine</name>
        <dbReference type="ChEBI" id="CHEBI:59789"/>
    </ligand>
</feature>
<dbReference type="STRING" id="1569628.A0A316UUU1"/>
<feature type="binding site" evidence="10">
    <location>
        <begin position="468"/>
        <end position="474"/>
    </location>
    <ligand>
        <name>S-adenosyl-L-methionine</name>
        <dbReference type="ChEBI" id="CHEBI:59789"/>
    </ligand>
</feature>
<feature type="domain" description="SAM-dependent MTase RsmB/NOP-type" evidence="12">
    <location>
        <begin position="376"/>
        <end position="664"/>
    </location>
</feature>
<evidence type="ECO:0000256" key="8">
    <source>
        <dbReference type="ARBA" id="ARBA00023242"/>
    </source>
</evidence>
<dbReference type="PROSITE" id="PS51686">
    <property type="entry name" value="SAM_MT_RSMB_NOP"/>
    <property type="match status" value="1"/>
</dbReference>
<feature type="active site" description="Nucleophile" evidence="10">
    <location>
        <position position="593"/>
    </location>
</feature>
<dbReference type="Proteomes" id="UP000245884">
    <property type="component" value="Unassembled WGS sequence"/>
</dbReference>
<dbReference type="GO" id="GO:0009383">
    <property type="term" value="F:rRNA (cytosine-C5-)-methyltransferase activity"/>
    <property type="evidence" value="ECO:0007669"/>
    <property type="project" value="TreeGrafter"/>
</dbReference>
<evidence type="ECO:0000256" key="6">
    <source>
        <dbReference type="ARBA" id="ARBA00022691"/>
    </source>
</evidence>
<dbReference type="Gene3D" id="3.40.50.150">
    <property type="entry name" value="Vaccinia Virus protein VP39"/>
    <property type="match status" value="1"/>
</dbReference>
<feature type="compositionally biased region" description="Basic and acidic residues" evidence="11">
    <location>
        <begin position="73"/>
        <end position="82"/>
    </location>
</feature>
<name>A0A316UUU1_9BASI</name>
<dbReference type="GO" id="GO:0070475">
    <property type="term" value="P:rRNA base methylation"/>
    <property type="evidence" value="ECO:0007669"/>
    <property type="project" value="TreeGrafter"/>
</dbReference>
<feature type="compositionally biased region" description="Low complexity" evidence="11">
    <location>
        <begin position="743"/>
        <end position="763"/>
    </location>
</feature>
<evidence type="ECO:0000256" key="3">
    <source>
        <dbReference type="ARBA" id="ARBA00022517"/>
    </source>
</evidence>
<keyword evidence="6 10" id="KW-0949">S-adenosyl-L-methionine</keyword>
<evidence type="ECO:0000256" key="11">
    <source>
        <dbReference type="SAM" id="MobiDB-lite"/>
    </source>
</evidence>
<feature type="binding site" evidence="10">
    <location>
        <position position="519"/>
    </location>
    <ligand>
        <name>S-adenosyl-L-methionine</name>
        <dbReference type="ChEBI" id="CHEBI:59789"/>
    </ligand>
</feature>
<dbReference type="EMBL" id="KZ819670">
    <property type="protein sequence ID" value="PWN26885.1"/>
    <property type="molecule type" value="Genomic_DNA"/>
</dbReference>
<keyword evidence="5 10" id="KW-0808">Transferase</keyword>
<dbReference type="FunFam" id="3.30.70.1170:FF:000001">
    <property type="entry name" value="Ribosomal RNA methyltransferase Nop2"/>
    <property type="match status" value="1"/>
</dbReference>